<proteinExistence type="predicted"/>
<dbReference type="Proteomes" id="UP001152523">
    <property type="component" value="Unassembled WGS sequence"/>
</dbReference>
<gene>
    <name evidence="2" type="ORF">CEPIT_LOCUS24848</name>
</gene>
<sequence length="138" mass="15642">MTKVSMTTEGASKKTSTVQLVKLERGFKLAEQWVNNMSKSLEDDQSNGAILESRPPRLGIGATVPRESKYVCANDPIERKLRATLNAKERKFDAKANDARVEEDEEDEEEELESKTKAFTKKRPSLLPSSLNRMKKRK</sequence>
<comment type="caution">
    <text evidence="2">The sequence shown here is derived from an EMBL/GenBank/DDBJ whole genome shotgun (WGS) entry which is preliminary data.</text>
</comment>
<dbReference type="AlphaFoldDB" id="A0AAV0ELV1"/>
<evidence type="ECO:0000313" key="2">
    <source>
        <dbReference type="EMBL" id="CAH9122951.1"/>
    </source>
</evidence>
<keyword evidence="3" id="KW-1185">Reference proteome</keyword>
<dbReference type="InterPro" id="IPR021641">
    <property type="entry name" value="DUF3245"/>
</dbReference>
<evidence type="ECO:0000256" key="1">
    <source>
        <dbReference type="SAM" id="MobiDB-lite"/>
    </source>
</evidence>
<accession>A0AAV0ELV1</accession>
<organism evidence="2 3">
    <name type="scientific">Cuscuta epithymum</name>
    <dbReference type="NCBI Taxonomy" id="186058"/>
    <lineage>
        <taxon>Eukaryota</taxon>
        <taxon>Viridiplantae</taxon>
        <taxon>Streptophyta</taxon>
        <taxon>Embryophyta</taxon>
        <taxon>Tracheophyta</taxon>
        <taxon>Spermatophyta</taxon>
        <taxon>Magnoliopsida</taxon>
        <taxon>eudicotyledons</taxon>
        <taxon>Gunneridae</taxon>
        <taxon>Pentapetalae</taxon>
        <taxon>asterids</taxon>
        <taxon>lamiids</taxon>
        <taxon>Solanales</taxon>
        <taxon>Convolvulaceae</taxon>
        <taxon>Cuscuteae</taxon>
        <taxon>Cuscuta</taxon>
        <taxon>Cuscuta subgen. Cuscuta</taxon>
    </lineage>
</organism>
<feature type="region of interest" description="Disordered" evidence="1">
    <location>
        <begin position="93"/>
        <end position="138"/>
    </location>
</feature>
<protein>
    <submittedName>
        <fullName evidence="2">Uncharacterized protein</fullName>
    </submittedName>
</protein>
<reference evidence="2" key="1">
    <citation type="submission" date="2022-07" db="EMBL/GenBank/DDBJ databases">
        <authorList>
            <person name="Macas J."/>
            <person name="Novak P."/>
            <person name="Neumann P."/>
        </authorList>
    </citation>
    <scope>NUCLEOTIDE SEQUENCE</scope>
</reference>
<evidence type="ECO:0000313" key="3">
    <source>
        <dbReference type="Proteomes" id="UP001152523"/>
    </source>
</evidence>
<dbReference type="Pfam" id="PF11595">
    <property type="entry name" value="DUF3245"/>
    <property type="match status" value="1"/>
</dbReference>
<dbReference type="PANTHER" id="PTHR35741">
    <property type="entry name" value="FACTOR CWC22-LIKE PROTEIN, PUTATIVE (DUF3245)-RELATED"/>
    <property type="match status" value="1"/>
</dbReference>
<feature type="region of interest" description="Disordered" evidence="1">
    <location>
        <begin position="40"/>
        <end position="59"/>
    </location>
</feature>
<feature type="compositionally biased region" description="Acidic residues" evidence="1">
    <location>
        <begin position="101"/>
        <end position="112"/>
    </location>
</feature>
<name>A0AAV0ELV1_9ASTE</name>
<dbReference type="EMBL" id="CAMAPF010000928">
    <property type="protein sequence ID" value="CAH9122951.1"/>
    <property type="molecule type" value="Genomic_DNA"/>
</dbReference>
<dbReference type="PANTHER" id="PTHR35741:SF1">
    <property type="entry name" value="FACTOR CWC22-LIKE PROTEIN, PUTATIVE (DUF3245)-RELATED"/>
    <property type="match status" value="1"/>
</dbReference>